<feature type="region of interest" description="Disordered" evidence="1">
    <location>
        <begin position="306"/>
        <end position="366"/>
    </location>
</feature>
<proteinExistence type="predicted"/>
<protein>
    <submittedName>
        <fullName evidence="2">Uncharacterized protein</fullName>
    </submittedName>
</protein>
<dbReference type="Proteomes" id="UP001629113">
    <property type="component" value="Unassembled WGS sequence"/>
</dbReference>
<evidence type="ECO:0000313" key="3">
    <source>
        <dbReference type="Proteomes" id="UP001629113"/>
    </source>
</evidence>
<reference evidence="2 3" key="1">
    <citation type="submission" date="2024-06" db="EMBL/GenBank/DDBJ databases">
        <title>Complete genome of Phlyctema vagabunda strain 19-DSS-EL-015.</title>
        <authorList>
            <person name="Fiorenzani C."/>
        </authorList>
    </citation>
    <scope>NUCLEOTIDE SEQUENCE [LARGE SCALE GENOMIC DNA]</scope>
    <source>
        <strain evidence="2 3">19-DSS-EL-015</strain>
    </source>
</reference>
<organism evidence="2 3">
    <name type="scientific">Phlyctema vagabunda</name>
    <dbReference type="NCBI Taxonomy" id="108571"/>
    <lineage>
        <taxon>Eukaryota</taxon>
        <taxon>Fungi</taxon>
        <taxon>Dikarya</taxon>
        <taxon>Ascomycota</taxon>
        <taxon>Pezizomycotina</taxon>
        <taxon>Leotiomycetes</taxon>
        <taxon>Helotiales</taxon>
        <taxon>Dermateaceae</taxon>
        <taxon>Phlyctema</taxon>
    </lineage>
</organism>
<feature type="compositionally biased region" description="Pro residues" evidence="1">
    <location>
        <begin position="323"/>
        <end position="336"/>
    </location>
</feature>
<comment type="caution">
    <text evidence="2">The sequence shown here is derived from an EMBL/GenBank/DDBJ whole genome shotgun (WGS) entry which is preliminary data.</text>
</comment>
<feature type="compositionally biased region" description="Polar residues" evidence="1">
    <location>
        <begin position="337"/>
        <end position="359"/>
    </location>
</feature>
<sequence>MASGQPQQSDAATTAFLGSFADEAFDKFKEFENSTARIPQLLSQATKLYFKFDECFNLNNFKVQHPTAQVICLGGLQSWQYHINQTGSPNIRRATLPFHADQACLAPLSRDPTGMRKKTVAWGYVIAVDEATEEALNKMYSPAQQYSRSEGIVHCLNPQDIFSTRLEYQAFFYHKADVIKDYNQPVLDTPQTRKAWREGLSQLGLVGGYLGLRMDIHEVLQQRAQREGESDYDFYVAIRKVDLEIHEEVFRSMSLPEPDLLLPLGNTIQSKLGPAPAMAAAASLATAPGQLSPPPPAYVYDTQAFLGQLPSPPETPADCMDGYPPPLPPPPRPPNGYQPTAQRWRNGSYQTPYPHSKSQPGMRRRM</sequence>
<dbReference type="EMBL" id="JBFCZG010000003">
    <property type="protein sequence ID" value="KAL3424548.1"/>
    <property type="molecule type" value="Genomic_DNA"/>
</dbReference>
<keyword evidence="3" id="KW-1185">Reference proteome</keyword>
<evidence type="ECO:0000313" key="2">
    <source>
        <dbReference type="EMBL" id="KAL3424548.1"/>
    </source>
</evidence>
<gene>
    <name evidence="2" type="ORF">PVAG01_03829</name>
</gene>
<name>A0ABR4PMI5_9HELO</name>
<accession>A0ABR4PMI5</accession>
<evidence type="ECO:0000256" key="1">
    <source>
        <dbReference type="SAM" id="MobiDB-lite"/>
    </source>
</evidence>